<reference evidence="1" key="1">
    <citation type="journal article" date="2020" name="Nature">
        <title>Giant virus diversity and host interactions through global metagenomics.</title>
        <authorList>
            <person name="Schulz F."/>
            <person name="Roux S."/>
            <person name="Paez-Espino D."/>
            <person name="Jungbluth S."/>
            <person name="Walsh D.A."/>
            <person name="Denef V.J."/>
            <person name="McMahon K.D."/>
            <person name="Konstantinidis K.T."/>
            <person name="Eloe-Fadrosh E.A."/>
            <person name="Kyrpides N.C."/>
            <person name="Woyke T."/>
        </authorList>
    </citation>
    <scope>NUCLEOTIDE SEQUENCE</scope>
    <source>
        <strain evidence="1">GVMAG-M-3300009182-78</strain>
    </source>
</reference>
<evidence type="ECO:0000313" key="1">
    <source>
        <dbReference type="EMBL" id="QHS85319.1"/>
    </source>
</evidence>
<accession>A0A6C0B1B9</accession>
<sequence>MFRSRKYKKSIKYRRLNRLTQRRHRKYKYKRGCKTQRGGNAEFIERKIKEIFPEEKFTLAFTPSMTSFDVYNKGETDYKNLCVSFTILYKDNSINVAISPEEYKRIPKSISIHLLSKCIITGSSTLEKIQLLAHELGAMQINLEDGSTIRACAVSIPLSLLDILATGESWYNSKGYYATNYEAEKVRNIQILARNANEFITACIDFAA</sequence>
<protein>
    <submittedName>
        <fullName evidence="1">Uncharacterized protein</fullName>
    </submittedName>
</protein>
<proteinExistence type="predicted"/>
<dbReference type="EMBL" id="MN739042">
    <property type="protein sequence ID" value="QHS85319.1"/>
    <property type="molecule type" value="Genomic_DNA"/>
</dbReference>
<dbReference type="AlphaFoldDB" id="A0A6C0B1B9"/>
<name>A0A6C0B1B9_9ZZZZ</name>
<organism evidence="1">
    <name type="scientific">viral metagenome</name>
    <dbReference type="NCBI Taxonomy" id="1070528"/>
    <lineage>
        <taxon>unclassified sequences</taxon>
        <taxon>metagenomes</taxon>
        <taxon>organismal metagenomes</taxon>
    </lineage>
</organism>